<keyword evidence="4 7" id="KW-1133">Transmembrane helix</keyword>
<feature type="transmembrane region" description="Helical" evidence="7">
    <location>
        <begin position="148"/>
        <end position="166"/>
    </location>
</feature>
<feature type="transmembrane region" description="Helical" evidence="7">
    <location>
        <begin position="34"/>
        <end position="57"/>
    </location>
</feature>
<dbReference type="Pfam" id="PF00361">
    <property type="entry name" value="Proton_antipo_M"/>
    <property type="match status" value="1"/>
</dbReference>
<comment type="similarity">
    <text evidence="2">Belongs to the CPA3 antiporters (TC 2.A.63) subunit A family.</text>
</comment>
<dbReference type="InterPro" id="IPR001750">
    <property type="entry name" value="ND/Mrp_TM"/>
</dbReference>
<evidence type="ECO:0000259" key="8">
    <source>
        <dbReference type="Pfam" id="PF00361"/>
    </source>
</evidence>
<accession>A0A0L6W2F3</accession>
<feature type="transmembrane region" description="Helical" evidence="7">
    <location>
        <begin position="218"/>
        <end position="239"/>
    </location>
</feature>
<dbReference type="GO" id="GO:0016020">
    <property type="term" value="C:membrane"/>
    <property type="evidence" value="ECO:0007669"/>
    <property type="project" value="UniProtKB-SubCell"/>
</dbReference>
<dbReference type="PATRIC" id="fig|281456.6.peg.1779"/>
<organism evidence="10 11">
    <name type="scientific">Thermincola ferriacetica</name>
    <dbReference type="NCBI Taxonomy" id="281456"/>
    <lineage>
        <taxon>Bacteria</taxon>
        <taxon>Bacillati</taxon>
        <taxon>Bacillota</taxon>
        <taxon>Clostridia</taxon>
        <taxon>Eubacteriales</taxon>
        <taxon>Thermincolaceae</taxon>
        <taxon>Thermincola</taxon>
    </lineage>
</organism>
<dbReference type="PRINTS" id="PR01434">
    <property type="entry name" value="NADHDHGNASE5"/>
</dbReference>
<feature type="transmembrane region" description="Helical" evidence="7">
    <location>
        <begin position="178"/>
        <end position="198"/>
    </location>
</feature>
<feature type="transmembrane region" description="Helical" evidence="7">
    <location>
        <begin position="94"/>
        <end position="112"/>
    </location>
</feature>
<dbReference type="PANTHER" id="PTHR42829:SF2">
    <property type="entry name" value="NADH-UBIQUINONE OXIDOREDUCTASE CHAIN 5"/>
    <property type="match status" value="1"/>
</dbReference>
<feature type="domain" description="NADH:quinone oxidoreductase/Mrp antiporter transmembrane" evidence="8">
    <location>
        <begin position="141"/>
        <end position="422"/>
    </location>
</feature>
<evidence type="ECO:0000256" key="4">
    <source>
        <dbReference type="ARBA" id="ARBA00022989"/>
    </source>
</evidence>
<dbReference type="GO" id="GO:0003954">
    <property type="term" value="F:NADH dehydrogenase activity"/>
    <property type="evidence" value="ECO:0007669"/>
    <property type="project" value="TreeGrafter"/>
</dbReference>
<feature type="transmembrane region" description="Helical" evidence="7">
    <location>
        <begin position="385"/>
        <end position="407"/>
    </location>
</feature>
<evidence type="ECO:0000256" key="6">
    <source>
        <dbReference type="RuleBase" id="RU000320"/>
    </source>
</evidence>
<keyword evidence="5 7" id="KW-0472">Membrane</keyword>
<evidence type="ECO:0000259" key="9">
    <source>
        <dbReference type="Pfam" id="PF00662"/>
    </source>
</evidence>
<dbReference type="Pfam" id="PF00662">
    <property type="entry name" value="Proton_antipo_N"/>
    <property type="match status" value="1"/>
</dbReference>
<feature type="transmembrane region" description="Helical" evidence="7">
    <location>
        <begin position="6"/>
        <end position="27"/>
    </location>
</feature>
<dbReference type="RefSeq" id="WP_052217891.1">
    <property type="nucleotide sequence ID" value="NZ_LGTE01000010.1"/>
</dbReference>
<dbReference type="Proteomes" id="UP000037175">
    <property type="component" value="Unassembled WGS sequence"/>
</dbReference>
<dbReference type="GO" id="GO:0042773">
    <property type="term" value="P:ATP synthesis coupled electron transport"/>
    <property type="evidence" value="ECO:0007669"/>
    <property type="project" value="InterPro"/>
</dbReference>
<comment type="subcellular location">
    <subcellularLocation>
        <location evidence="1">Endomembrane system</location>
        <topology evidence="1">Multi-pass membrane protein</topology>
    </subcellularLocation>
    <subcellularLocation>
        <location evidence="6">Membrane</location>
        <topology evidence="6">Multi-pass membrane protein</topology>
    </subcellularLocation>
</comment>
<feature type="transmembrane region" description="Helical" evidence="7">
    <location>
        <begin position="318"/>
        <end position="337"/>
    </location>
</feature>
<dbReference type="NCBIfam" id="TIGR01974">
    <property type="entry name" value="NDH_I_L"/>
    <property type="match status" value="1"/>
</dbReference>
<dbReference type="Gene3D" id="1.20.5.2700">
    <property type="match status" value="1"/>
</dbReference>
<comment type="caution">
    <text evidence="10">The sequence shown here is derived from an EMBL/GenBank/DDBJ whole genome shotgun (WGS) entry which is preliminary data.</text>
</comment>
<dbReference type="GO" id="GO:0015990">
    <property type="term" value="P:electron transport coupled proton transport"/>
    <property type="evidence" value="ECO:0007669"/>
    <property type="project" value="TreeGrafter"/>
</dbReference>
<dbReference type="InterPro" id="IPR003945">
    <property type="entry name" value="NU5C-like"/>
</dbReference>
<feature type="transmembrane region" description="Helical" evidence="7">
    <location>
        <begin position="343"/>
        <end position="364"/>
    </location>
</feature>
<feature type="domain" description="NADH-Ubiquinone oxidoreductase (complex I) chain 5 N-terminal" evidence="9">
    <location>
        <begin position="75"/>
        <end position="125"/>
    </location>
</feature>
<reference evidence="11" key="1">
    <citation type="submission" date="2015-07" db="EMBL/GenBank/DDBJ databases">
        <title>Complete Genome of Thermincola ferriacetica strain Z-0001T.</title>
        <authorList>
            <person name="Lusk B."/>
            <person name="Badalamenti J.P."/>
            <person name="Parameswaran P."/>
            <person name="Bond D.R."/>
            <person name="Torres C.I."/>
        </authorList>
    </citation>
    <scope>NUCLEOTIDE SEQUENCE [LARGE SCALE GENOMIC DNA]</scope>
    <source>
        <strain evidence="11">Z-0001</strain>
    </source>
</reference>
<evidence type="ECO:0000256" key="2">
    <source>
        <dbReference type="ARBA" id="ARBA00008483"/>
    </source>
</evidence>
<dbReference type="GO" id="GO:0008137">
    <property type="term" value="F:NADH dehydrogenase (ubiquinone) activity"/>
    <property type="evidence" value="ECO:0007669"/>
    <property type="project" value="InterPro"/>
</dbReference>
<dbReference type="NCBIfam" id="NF005141">
    <property type="entry name" value="PRK06590.1"/>
    <property type="match status" value="1"/>
</dbReference>
<dbReference type="PRINTS" id="PR01435">
    <property type="entry name" value="NPOXDRDTASE5"/>
</dbReference>
<dbReference type="PANTHER" id="PTHR42829">
    <property type="entry name" value="NADH-UBIQUINONE OXIDOREDUCTASE CHAIN 5"/>
    <property type="match status" value="1"/>
</dbReference>
<feature type="transmembrane region" description="Helical" evidence="7">
    <location>
        <begin position="124"/>
        <end position="142"/>
    </location>
</feature>
<keyword evidence="11" id="KW-1185">Reference proteome</keyword>
<feature type="transmembrane region" description="Helical" evidence="7">
    <location>
        <begin position="427"/>
        <end position="452"/>
    </location>
</feature>
<evidence type="ECO:0000256" key="7">
    <source>
        <dbReference type="SAM" id="Phobius"/>
    </source>
</evidence>
<evidence type="ECO:0000256" key="3">
    <source>
        <dbReference type="ARBA" id="ARBA00022692"/>
    </source>
</evidence>
<feature type="transmembrane region" description="Helical" evidence="7">
    <location>
        <begin position="473"/>
        <end position="494"/>
    </location>
</feature>
<name>A0A0L6W2F3_9FIRM</name>
<evidence type="ECO:0000313" key="11">
    <source>
        <dbReference type="Proteomes" id="UP000037175"/>
    </source>
</evidence>
<feature type="transmembrane region" description="Helical" evidence="7">
    <location>
        <begin position="260"/>
        <end position="284"/>
    </location>
</feature>
<keyword evidence="3 6" id="KW-0812">Transmembrane</keyword>
<gene>
    <name evidence="10" type="ORF">Tfer_1667</name>
</gene>
<evidence type="ECO:0000256" key="5">
    <source>
        <dbReference type="ARBA" id="ARBA00023136"/>
    </source>
</evidence>
<dbReference type="InterPro" id="IPR001516">
    <property type="entry name" value="Proton_antipo_N"/>
</dbReference>
<protein>
    <submittedName>
        <fullName evidence="10">Proton-translocating NADH-quinone oxidoreductase subunit L</fullName>
    </submittedName>
</protein>
<sequence length="657" mass="71836">MIDFAIQNAWLIPLLPVLSFVLIVFVLKPWPKLSAALSIACILISFVLAISVGLGVFHAESPITAEHPFKQAVTWFSMPGLEIEMGVQIDPTSAMMLFVVTLIASLVQIYSLGYMHGDPNFSVFYSYLSLFAASMLGLVIAPNLLQMFIFWELVGLCSYLLIGFWWHKYSAREAAKKAFITTRTGDFGLLMGILLLQINFGTLDLQKLGEMIPNFTQYTSLTAAGLTAIAMILFLGPIGKSGQFPLHVWLPDAMEGPTPVSALIHAATMVVAGVYLVGRILVLFKTVPAAMLLVAVVGGFTAFFAASIAFTQIEMKKILAYSTVSQLGYMMLALGAGGLTASMFHLMTHAFFKALMFLGAGSVLHAMHNEANIWKYGGLKKKMPITYWTFFIGCLAIAGIPPFAGFFSKDLILETVLANSSFHHATGPYAGAYSILFILGTLTAMMTAFYMFRMFFICFHGEQRDSHFHPHEAPFSMALPLVVLAVLSVVGGWVGTPWTHGAENFAYYIRFGEYEPIHANVPLIALSVAVALIGIIGAFMVYGRKTVMEEPLAKLGIIYKLSYNKFYIDEIYLWLIHNILDGVGRILYWVDIVIVDNIVNGVGLAAKILGSILRRTETGKLQHYALVLFAAVVVIVLVLAFNGDSTTAAALLLGGGR</sequence>
<dbReference type="EMBL" id="LGTE01000010">
    <property type="protein sequence ID" value="KNZ69646.1"/>
    <property type="molecule type" value="Genomic_DNA"/>
</dbReference>
<feature type="transmembrane region" description="Helical" evidence="7">
    <location>
        <begin position="621"/>
        <end position="641"/>
    </location>
</feature>
<dbReference type="InterPro" id="IPR018393">
    <property type="entry name" value="NADHpl_OxRdtase_5_subgr"/>
</dbReference>
<feature type="transmembrane region" description="Helical" evidence="7">
    <location>
        <begin position="290"/>
        <end position="311"/>
    </location>
</feature>
<feature type="transmembrane region" description="Helical" evidence="7">
    <location>
        <begin position="521"/>
        <end position="542"/>
    </location>
</feature>
<evidence type="ECO:0000256" key="1">
    <source>
        <dbReference type="ARBA" id="ARBA00004127"/>
    </source>
</evidence>
<evidence type="ECO:0000313" key="10">
    <source>
        <dbReference type="EMBL" id="KNZ69646.1"/>
    </source>
</evidence>
<proteinExistence type="inferred from homology"/>
<dbReference type="GO" id="GO:0012505">
    <property type="term" value="C:endomembrane system"/>
    <property type="evidence" value="ECO:0007669"/>
    <property type="project" value="UniProtKB-SubCell"/>
</dbReference>
<dbReference type="AlphaFoldDB" id="A0A0L6W2F3"/>